<sequence>EEPQAKFKYPEIFLTRRRKHETPEANDSHQQSYQTDDVSPQTFQTSDSSPKTFQTGDSSRQTFLTSDSSPKTFQTGDSSRQTFQTRETTLEKSKTSDRHHETLMMVMYTDKALLRRNGYPEMPPTDKTPGMATTGSRYTEELPLRIKYPEEPLVKYDYPQEPLVTTRHTEEPQIKTIYTEEPLTKTKYLDESLVQSRVPQDPPINHKYATPSPINKKHLDLHPAARGQQNSPRPVNPSGVQWVSGGRRRGAEMSSDVSTGTKGRPWYSEIYPEGAREAPLGKYPISRRSELPFNTFERIEEYSLPQQSRRQAVPATSVMWQPVRGEGERRRGG</sequence>
<evidence type="ECO:0000256" key="1">
    <source>
        <dbReference type="SAM" id="MobiDB-lite"/>
    </source>
</evidence>
<organism evidence="2 3">
    <name type="scientific">Cherax quadricarinatus</name>
    <name type="common">Australian red claw crayfish</name>
    <dbReference type="NCBI Taxonomy" id="27406"/>
    <lineage>
        <taxon>Eukaryota</taxon>
        <taxon>Metazoa</taxon>
        <taxon>Ecdysozoa</taxon>
        <taxon>Arthropoda</taxon>
        <taxon>Crustacea</taxon>
        <taxon>Multicrustacea</taxon>
        <taxon>Malacostraca</taxon>
        <taxon>Eumalacostraca</taxon>
        <taxon>Eucarida</taxon>
        <taxon>Decapoda</taxon>
        <taxon>Pleocyemata</taxon>
        <taxon>Astacidea</taxon>
        <taxon>Parastacoidea</taxon>
        <taxon>Parastacidae</taxon>
        <taxon>Cherax</taxon>
    </lineage>
</organism>
<evidence type="ECO:0000313" key="2">
    <source>
        <dbReference type="EMBL" id="KAK8726365.1"/>
    </source>
</evidence>
<evidence type="ECO:0000313" key="3">
    <source>
        <dbReference type="Proteomes" id="UP001445076"/>
    </source>
</evidence>
<reference evidence="2 3" key="1">
    <citation type="journal article" date="2024" name="BMC Genomics">
        <title>Genome assembly of redclaw crayfish (Cherax quadricarinatus) provides insights into its immune adaptation and hypoxia tolerance.</title>
        <authorList>
            <person name="Liu Z."/>
            <person name="Zheng J."/>
            <person name="Li H."/>
            <person name="Fang K."/>
            <person name="Wang S."/>
            <person name="He J."/>
            <person name="Zhou D."/>
            <person name="Weng S."/>
            <person name="Chi M."/>
            <person name="Gu Z."/>
            <person name="He J."/>
            <person name="Li F."/>
            <person name="Wang M."/>
        </authorList>
    </citation>
    <scope>NUCLEOTIDE SEQUENCE [LARGE SCALE GENOMIC DNA]</scope>
    <source>
        <strain evidence="2">ZL_2023a</strain>
    </source>
</reference>
<feature type="region of interest" description="Disordered" evidence="1">
    <location>
        <begin position="1"/>
        <end position="102"/>
    </location>
</feature>
<feature type="region of interest" description="Disordered" evidence="1">
    <location>
        <begin position="304"/>
        <end position="333"/>
    </location>
</feature>
<protein>
    <submittedName>
        <fullName evidence="2">Uncharacterized protein</fullName>
    </submittedName>
</protein>
<feature type="compositionally biased region" description="Polar residues" evidence="1">
    <location>
        <begin position="28"/>
        <end position="87"/>
    </location>
</feature>
<name>A0AAW0W9K0_CHEQU</name>
<dbReference type="AlphaFoldDB" id="A0AAW0W9K0"/>
<gene>
    <name evidence="2" type="ORF">OTU49_010229</name>
</gene>
<feature type="non-terminal residue" evidence="2">
    <location>
        <position position="1"/>
    </location>
</feature>
<feature type="compositionally biased region" description="Basic and acidic residues" evidence="1">
    <location>
        <begin position="88"/>
        <end position="102"/>
    </location>
</feature>
<accession>A0AAW0W9K0</accession>
<feature type="region of interest" description="Disordered" evidence="1">
    <location>
        <begin position="115"/>
        <end position="142"/>
    </location>
</feature>
<feature type="region of interest" description="Disordered" evidence="1">
    <location>
        <begin position="224"/>
        <end position="268"/>
    </location>
</feature>
<comment type="caution">
    <text evidence="2">The sequence shown here is derived from an EMBL/GenBank/DDBJ whole genome shotgun (WGS) entry which is preliminary data.</text>
</comment>
<feature type="compositionally biased region" description="Polar residues" evidence="1">
    <location>
        <begin position="227"/>
        <end position="241"/>
    </location>
</feature>
<keyword evidence="3" id="KW-1185">Reference proteome</keyword>
<dbReference type="Proteomes" id="UP001445076">
    <property type="component" value="Unassembled WGS sequence"/>
</dbReference>
<dbReference type="EMBL" id="JARKIK010000079">
    <property type="protein sequence ID" value="KAK8726365.1"/>
    <property type="molecule type" value="Genomic_DNA"/>
</dbReference>
<proteinExistence type="predicted"/>